<gene>
    <name evidence="1" type="ORF">E2C01_091523</name>
</gene>
<sequence length="86" mass="10003">MCNRKRKQQQLQLPFHSEENPILKSSFGIGKSVYELRVTARQRAITFPTLISGGSGACDKSSRRAVHQTHHFTVLPFHYYRCCHEW</sequence>
<evidence type="ECO:0000313" key="2">
    <source>
        <dbReference type="Proteomes" id="UP000324222"/>
    </source>
</evidence>
<evidence type="ECO:0000313" key="1">
    <source>
        <dbReference type="EMBL" id="MPC96273.1"/>
    </source>
</evidence>
<keyword evidence="2" id="KW-1185">Reference proteome</keyword>
<dbReference type="EMBL" id="VSRR010105262">
    <property type="protein sequence ID" value="MPC96273.1"/>
    <property type="molecule type" value="Genomic_DNA"/>
</dbReference>
<proteinExistence type="predicted"/>
<accession>A0A5B7JPA4</accession>
<comment type="caution">
    <text evidence="1">The sequence shown here is derived from an EMBL/GenBank/DDBJ whole genome shotgun (WGS) entry which is preliminary data.</text>
</comment>
<name>A0A5B7JPA4_PORTR</name>
<dbReference type="Proteomes" id="UP000324222">
    <property type="component" value="Unassembled WGS sequence"/>
</dbReference>
<protein>
    <submittedName>
        <fullName evidence="1">Uncharacterized protein</fullName>
    </submittedName>
</protein>
<organism evidence="1 2">
    <name type="scientific">Portunus trituberculatus</name>
    <name type="common">Swimming crab</name>
    <name type="synonym">Neptunus trituberculatus</name>
    <dbReference type="NCBI Taxonomy" id="210409"/>
    <lineage>
        <taxon>Eukaryota</taxon>
        <taxon>Metazoa</taxon>
        <taxon>Ecdysozoa</taxon>
        <taxon>Arthropoda</taxon>
        <taxon>Crustacea</taxon>
        <taxon>Multicrustacea</taxon>
        <taxon>Malacostraca</taxon>
        <taxon>Eumalacostraca</taxon>
        <taxon>Eucarida</taxon>
        <taxon>Decapoda</taxon>
        <taxon>Pleocyemata</taxon>
        <taxon>Brachyura</taxon>
        <taxon>Eubrachyura</taxon>
        <taxon>Portunoidea</taxon>
        <taxon>Portunidae</taxon>
        <taxon>Portuninae</taxon>
        <taxon>Portunus</taxon>
    </lineage>
</organism>
<dbReference type="AlphaFoldDB" id="A0A5B7JPA4"/>
<reference evidence="1 2" key="1">
    <citation type="submission" date="2019-05" db="EMBL/GenBank/DDBJ databases">
        <title>Another draft genome of Portunus trituberculatus and its Hox gene families provides insights of decapod evolution.</title>
        <authorList>
            <person name="Jeong J.-H."/>
            <person name="Song I."/>
            <person name="Kim S."/>
            <person name="Choi T."/>
            <person name="Kim D."/>
            <person name="Ryu S."/>
            <person name="Kim W."/>
        </authorList>
    </citation>
    <scope>NUCLEOTIDE SEQUENCE [LARGE SCALE GENOMIC DNA]</scope>
    <source>
        <tissue evidence="1">Muscle</tissue>
    </source>
</reference>